<evidence type="ECO:0000256" key="1">
    <source>
        <dbReference type="ARBA" id="ARBA00000073"/>
    </source>
</evidence>
<dbReference type="SUPFAM" id="SSF55120">
    <property type="entry name" value="Pseudouridine synthase"/>
    <property type="match status" value="1"/>
</dbReference>
<dbReference type="InterPro" id="IPR002942">
    <property type="entry name" value="S4_RNA-bd"/>
</dbReference>
<dbReference type="PROSITE" id="PS50889">
    <property type="entry name" value="S4"/>
    <property type="match status" value="1"/>
</dbReference>
<dbReference type="SMART" id="SM00363">
    <property type="entry name" value="S4"/>
    <property type="match status" value="1"/>
</dbReference>
<dbReference type="PANTHER" id="PTHR47683:SF2">
    <property type="entry name" value="RNA-BINDING S4 DOMAIN-CONTAINING PROTEIN"/>
    <property type="match status" value="1"/>
</dbReference>
<gene>
    <name evidence="7" type="ORF">H8R10_00505</name>
</gene>
<dbReference type="EC" id="5.4.99.-" evidence="5"/>
<dbReference type="AlphaFoldDB" id="A0A8I0GBX5"/>
<dbReference type="GO" id="GO:0000455">
    <property type="term" value="P:enzyme-directed rRNA pseudouridine synthesis"/>
    <property type="evidence" value="ECO:0007669"/>
    <property type="project" value="UniProtKB-ARBA"/>
</dbReference>
<dbReference type="InterPro" id="IPR036986">
    <property type="entry name" value="S4_RNA-bd_sf"/>
</dbReference>
<evidence type="ECO:0000259" key="6">
    <source>
        <dbReference type="SMART" id="SM00363"/>
    </source>
</evidence>
<accession>A0A8I0GBX5</accession>
<dbReference type="Proteomes" id="UP000627538">
    <property type="component" value="Unassembled WGS sequence"/>
</dbReference>
<comment type="catalytic activity">
    <reaction evidence="1">
        <text>a uridine in RNA = a pseudouridine in RNA</text>
        <dbReference type="Rhea" id="RHEA:48348"/>
        <dbReference type="Rhea" id="RHEA-COMP:12068"/>
        <dbReference type="Rhea" id="RHEA-COMP:12069"/>
        <dbReference type="ChEBI" id="CHEBI:65314"/>
        <dbReference type="ChEBI" id="CHEBI:65315"/>
    </reaction>
</comment>
<evidence type="ECO:0000313" key="8">
    <source>
        <dbReference type="Proteomes" id="UP000627538"/>
    </source>
</evidence>
<reference evidence="7 8" key="1">
    <citation type="submission" date="2020-08" db="EMBL/GenBank/DDBJ databases">
        <title>Winkia gen. nov., sp. nov., isolated from faeces of the Anser albifrons in China.</title>
        <authorList>
            <person name="Liu Q."/>
        </authorList>
    </citation>
    <scope>NUCLEOTIDE SEQUENCE [LARGE SCALE GENOMIC DNA]</scope>
    <source>
        <strain evidence="7 8">C62</strain>
    </source>
</reference>
<dbReference type="CDD" id="cd02870">
    <property type="entry name" value="PseudoU_synth_RsuA_like"/>
    <property type="match status" value="1"/>
</dbReference>
<dbReference type="Pfam" id="PF00849">
    <property type="entry name" value="PseudoU_synth_2"/>
    <property type="match status" value="1"/>
</dbReference>
<dbReference type="EMBL" id="JACRUO010000001">
    <property type="protein sequence ID" value="MBD3688728.1"/>
    <property type="molecule type" value="Genomic_DNA"/>
</dbReference>
<dbReference type="CDD" id="cd00165">
    <property type="entry name" value="S4"/>
    <property type="match status" value="1"/>
</dbReference>
<comment type="caution">
    <text evidence="7">The sequence shown here is derived from an EMBL/GenBank/DDBJ whole genome shotgun (WGS) entry which is preliminary data.</text>
</comment>
<dbReference type="Gene3D" id="3.10.290.10">
    <property type="entry name" value="RNA-binding S4 domain"/>
    <property type="match status" value="1"/>
</dbReference>
<feature type="domain" description="RNA-binding S4" evidence="6">
    <location>
        <begin position="10"/>
        <end position="72"/>
    </location>
</feature>
<keyword evidence="8" id="KW-1185">Reference proteome</keyword>
<dbReference type="InterPro" id="IPR020103">
    <property type="entry name" value="PsdUridine_synth_cat_dom_sf"/>
</dbReference>
<keyword evidence="4" id="KW-0694">RNA-binding</keyword>
<dbReference type="RefSeq" id="WP_191070836.1">
    <property type="nucleotide sequence ID" value="NZ_CP060506.1"/>
</dbReference>
<comment type="similarity">
    <text evidence="2 5">Belongs to the pseudouridine synthase RsuA family.</text>
</comment>
<dbReference type="SUPFAM" id="SSF55174">
    <property type="entry name" value="Alpha-L RNA-binding motif"/>
    <property type="match status" value="1"/>
</dbReference>
<dbReference type="GO" id="GO:0120159">
    <property type="term" value="F:rRNA pseudouridine synthase activity"/>
    <property type="evidence" value="ECO:0007669"/>
    <property type="project" value="UniProtKB-ARBA"/>
</dbReference>
<evidence type="ECO:0000256" key="2">
    <source>
        <dbReference type="ARBA" id="ARBA00008348"/>
    </source>
</evidence>
<dbReference type="GO" id="GO:0003723">
    <property type="term" value="F:RNA binding"/>
    <property type="evidence" value="ECO:0007669"/>
    <property type="project" value="UniProtKB-KW"/>
</dbReference>
<dbReference type="NCBIfam" id="TIGR00093">
    <property type="entry name" value="pseudouridine synthase"/>
    <property type="match status" value="1"/>
</dbReference>
<evidence type="ECO:0000256" key="3">
    <source>
        <dbReference type="ARBA" id="ARBA00023235"/>
    </source>
</evidence>
<keyword evidence="3 5" id="KW-0413">Isomerase</keyword>
<evidence type="ECO:0000313" key="7">
    <source>
        <dbReference type="EMBL" id="MBD3688728.1"/>
    </source>
</evidence>
<dbReference type="FunFam" id="3.10.290.10:FF:000003">
    <property type="entry name" value="Pseudouridine synthase"/>
    <property type="match status" value="1"/>
</dbReference>
<dbReference type="InterPro" id="IPR006145">
    <property type="entry name" value="PsdUridine_synth_RsuA/RluA"/>
</dbReference>
<proteinExistence type="inferred from homology"/>
<dbReference type="InterPro" id="IPR018496">
    <property type="entry name" value="PsdUridine_synth_RsuA/RluB_CS"/>
</dbReference>
<dbReference type="InterPro" id="IPR000748">
    <property type="entry name" value="PsdUridine_synth_RsuA/RluB/E/F"/>
</dbReference>
<name>A0A8I0GBX5_9ACTO</name>
<dbReference type="Gene3D" id="3.30.2350.10">
    <property type="entry name" value="Pseudouridine synthase"/>
    <property type="match status" value="1"/>
</dbReference>
<dbReference type="PROSITE" id="PS01149">
    <property type="entry name" value="PSI_RSU"/>
    <property type="match status" value="1"/>
</dbReference>
<dbReference type="Pfam" id="PF01479">
    <property type="entry name" value="S4"/>
    <property type="match status" value="1"/>
</dbReference>
<evidence type="ECO:0000256" key="4">
    <source>
        <dbReference type="PROSITE-ProRule" id="PRU00182"/>
    </source>
</evidence>
<organism evidence="7 8">
    <name type="scientific">Nanchangia anserum</name>
    <dbReference type="NCBI Taxonomy" id="2692125"/>
    <lineage>
        <taxon>Bacteria</taxon>
        <taxon>Bacillati</taxon>
        <taxon>Actinomycetota</taxon>
        <taxon>Actinomycetes</taxon>
        <taxon>Actinomycetales</taxon>
        <taxon>Actinomycetaceae</taxon>
        <taxon>Nanchangia</taxon>
    </lineage>
</organism>
<dbReference type="InterPro" id="IPR050343">
    <property type="entry name" value="RsuA_PseudoU_synthase"/>
</dbReference>
<evidence type="ECO:0000256" key="5">
    <source>
        <dbReference type="RuleBase" id="RU003887"/>
    </source>
</evidence>
<sequence>MSEATRNGGERVQKVLARAGVASRRACEQLMTAGRVRVNGEVVDELGARIDPDTAIVHVDGRRVFLTDDHLTVILNKPAGVVSAMDDPRGRNTLAPYAARYGKRLYHVGRLDQATEGLIVLTNDGELANRLMHPRYEVSKTYLAQVEGDFTPGDAKRLREGVELDDGLARADRVTIKDRHGGRTLVEIVLHSGKNRIVRRMCQAVSHPVARLVRTHIGPLSLHPLTPGETRRLTDDELTELMEMVGL</sequence>
<dbReference type="PANTHER" id="PTHR47683">
    <property type="entry name" value="PSEUDOURIDINE SYNTHASE FAMILY PROTEIN-RELATED"/>
    <property type="match status" value="1"/>
</dbReference>
<protein>
    <recommendedName>
        <fullName evidence="5">Pseudouridine synthase</fullName>
        <ecNumber evidence="5">5.4.99.-</ecNumber>
    </recommendedName>
</protein>